<dbReference type="PANTHER" id="PTHR43969">
    <property type="entry name" value="GLUTATHIONE S TRANSFERASE D10, ISOFORM A-RELATED"/>
    <property type="match status" value="1"/>
</dbReference>
<dbReference type="CDD" id="cd03177">
    <property type="entry name" value="GST_C_Delta_Epsilon"/>
    <property type="match status" value="1"/>
</dbReference>
<dbReference type="SFLD" id="SFLDS00019">
    <property type="entry name" value="Glutathione_Transferase_(cytos"/>
    <property type="match status" value="1"/>
</dbReference>
<evidence type="ECO:0000256" key="2">
    <source>
        <dbReference type="ARBA" id="ARBA00011738"/>
    </source>
</evidence>
<feature type="domain" description="GST N-terminal" evidence="7">
    <location>
        <begin position="1"/>
        <end position="81"/>
    </location>
</feature>
<protein>
    <recommendedName>
        <fullName evidence="3">glutathione transferase</fullName>
        <ecNumber evidence="3">2.5.1.18</ecNumber>
    </recommendedName>
    <alternativeName>
        <fullName evidence="5">GST class-theta</fullName>
    </alternativeName>
</protein>
<comment type="catalytic activity">
    <reaction evidence="6">
        <text>RX + glutathione = an S-substituted glutathione + a halide anion + H(+)</text>
        <dbReference type="Rhea" id="RHEA:16437"/>
        <dbReference type="ChEBI" id="CHEBI:15378"/>
        <dbReference type="ChEBI" id="CHEBI:16042"/>
        <dbReference type="ChEBI" id="CHEBI:17792"/>
        <dbReference type="ChEBI" id="CHEBI:57925"/>
        <dbReference type="ChEBI" id="CHEBI:90779"/>
        <dbReference type="EC" id="2.5.1.18"/>
    </reaction>
</comment>
<organism evidence="9">
    <name type="scientific">Culex pipiens</name>
    <name type="common">House mosquito</name>
    <dbReference type="NCBI Taxonomy" id="7175"/>
    <lineage>
        <taxon>Eukaryota</taxon>
        <taxon>Metazoa</taxon>
        <taxon>Ecdysozoa</taxon>
        <taxon>Arthropoda</taxon>
        <taxon>Hexapoda</taxon>
        <taxon>Insecta</taxon>
        <taxon>Pterygota</taxon>
        <taxon>Neoptera</taxon>
        <taxon>Endopterygota</taxon>
        <taxon>Diptera</taxon>
        <taxon>Nematocera</taxon>
        <taxon>Culicoidea</taxon>
        <taxon>Culicidae</taxon>
        <taxon>Culicinae</taxon>
        <taxon>Culicini</taxon>
        <taxon>Culex</taxon>
        <taxon>Culex</taxon>
    </lineage>
</organism>
<evidence type="ECO:0000256" key="1">
    <source>
        <dbReference type="ARBA" id="ARBA00009899"/>
    </source>
</evidence>
<dbReference type="AlphaFoldDB" id="A0A8D8CH93"/>
<dbReference type="PROSITE" id="PS50404">
    <property type="entry name" value="GST_NTER"/>
    <property type="match status" value="1"/>
</dbReference>
<accession>A0A8D8CH93</accession>
<dbReference type="CDD" id="cd03045">
    <property type="entry name" value="GST_N_Delta_Epsilon"/>
    <property type="match status" value="1"/>
</dbReference>
<dbReference type="EMBL" id="HBUE01115818">
    <property type="protein sequence ID" value="CAG6490491.1"/>
    <property type="molecule type" value="Transcribed_RNA"/>
</dbReference>
<dbReference type="SUPFAM" id="SSF52833">
    <property type="entry name" value="Thioredoxin-like"/>
    <property type="match status" value="1"/>
</dbReference>
<proteinExistence type="inferred from homology"/>
<feature type="domain" description="GST C-terminal" evidence="8">
    <location>
        <begin position="87"/>
        <end position="213"/>
    </location>
</feature>
<dbReference type="Gene3D" id="3.40.30.10">
    <property type="entry name" value="Glutaredoxin"/>
    <property type="match status" value="1"/>
</dbReference>
<dbReference type="PROSITE" id="PS50405">
    <property type="entry name" value="GST_CTER"/>
    <property type="match status" value="1"/>
</dbReference>
<dbReference type="GO" id="GO:0006749">
    <property type="term" value="P:glutathione metabolic process"/>
    <property type="evidence" value="ECO:0007669"/>
    <property type="project" value="TreeGrafter"/>
</dbReference>
<dbReference type="FunFam" id="1.20.1050.10:FF:000007">
    <property type="entry name" value="Glutathione S-transferase 1-1"/>
    <property type="match status" value="1"/>
</dbReference>
<reference evidence="9" key="1">
    <citation type="submission" date="2021-05" db="EMBL/GenBank/DDBJ databases">
        <authorList>
            <person name="Alioto T."/>
            <person name="Alioto T."/>
            <person name="Gomez Garrido J."/>
        </authorList>
    </citation>
    <scope>NUCLEOTIDE SEQUENCE</scope>
</reference>
<dbReference type="Pfam" id="PF00043">
    <property type="entry name" value="GST_C"/>
    <property type="match status" value="1"/>
</dbReference>
<dbReference type="Pfam" id="PF13409">
    <property type="entry name" value="GST_N_2"/>
    <property type="match status" value="1"/>
</dbReference>
<dbReference type="InterPro" id="IPR036249">
    <property type="entry name" value="Thioredoxin-like_sf"/>
</dbReference>
<dbReference type="SFLD" id="SFLDG00358">
    <property type="entry name" value="Main_(cytGST)"/>
    <property type="match status" value="1"/>
</dbReference>
<dbReference type="PANTHER" id="PTHR43969:SF9">
    <property type="entry name" value="GLUTATHIONE S TRANSFERASE D10, ISOFORM A-RELATED"/>
    <property type="match status" value="1"/>
</dbReference>
<keyword evidence="4 9" id="KW-0808">Transferase</keyword>
<dbReference type="SUPFAM" id="SSF47616">
    <property type="entry name" value="GST C-terminal domain-like"/>
    <property type="match status" value="1"/>
</dbReference>
<evidence type="ECO:0000259" key="8">
    <source>
        <dbReference type="PROSITE" id="PS50405"/>
    </source>
</evidence>
<evidence type="ECO:0000256" key="3">
    <source>
        <dbReference type="ARBA" id="ARBA00012452"/>
    </source>
</evidence>
<dbReference type="SFLD" id="SFLDG01153">
    <property type="entry name" value="Main.4:_Theta-like"/>
    <property type="match status" value="1"/>
</dbReference>
<comment type="subunit">
    <text evidence="2">Homodimer.</text>
</comment>
<dbReference type="Gene3D" id="1.20.1050.10">
    <property type="match status" value="1"/>
</dbReference>
<dbReference type="InterPro" id="IPR036282">
    <property type="entry name" value="Glutathione-S-Trfase_C_sf"/>
</dbReference>
<dbReference type="FunFam" id="3.40.30.10:FF:000034">
    <property type="entry name" value="glutathione S-transferase 1"/>
    <property type="match status" value="1"/>
</dbReference>
<dbReference type="InterPro" id="IPR004045">
    <property type="entry name" value="Glutathione_S-Trfase_N"/>
</dbReference>
<evidence type="ECO:0000256" key="4">
    <source>
        <dbReference type="ARBA" id="ARBA00022679"/>
    </source>
</evidence>
<evidence type="ECO:0000259" key="7">
    <source>
        <dbReference type="PROSITE" id="PS50404"/>
    </source>
</evidence>
<dbReference type="InterPro" id="IPR004046">
    <property type="entry name" value="GST_C"/>
</dbReference>
<sequence length="214" mass="23826">MDLYYTIVSPPSRSVLLLAKQLGVELNLKNLNLASGEHLTEDFRKINPQHCVPTLVTEDGVAIWESNAILVYLAERFDLEGAIYPKDLTKRAVVQQRLCFDLGTLYKNIRAYYGPLALGLGTPGEEVLKQVDQALEILESFLAKSKFVAGDSLTLADFAVITSVTVASTMKHDMGKFPNVTRWVDLCKVTISGYEEISKKALDAWKERMAAKKN</sequence>
<comment type="similarity">
    <text evidence="1">Belongs to the GST superfamily. Theta family.</text>
</comment>
<dbReference type="InterPro" id="IPR010987">
    <property type="entry name" value="Glutathione-S-Trfase_C-like"/>
</dbReference>
<dbReference type="GO" id="GO:0004364">
    <property type="term" value="F:glutathione transferase activity"/>
    <property type="evidence" value="ECO:0007669"/>
    <property type="project" value="UniProtKB-EC"/>
</dbReference>
<dbReference type="InterPro" id="IPR040079">
    <property type="entry name" value="Glutathione_S-Trfase"/>
</dbReference>
<dbReference type="EC" id="2.5.1.18" evidence="3"/>
<evidence type="ECO:0000313" key="9">
    <source>
        <dbReference type="EMBL" id="CAG6490491.1"/>
    </source>
</evidence>
<name>A0A8D8CH93_CULPI</name>
<evidence type="ECO:0000256" key="5">
    <source>
        <dbReference type="ARBA" id="ARBA00041523"/>
    </source>
</evidence>
<evidence type="ECO:0000256" key="6">
    <source>
        <dbReference type="ARBA" id="ARBA00047960"/>
    </source>
</evidence>